<evidence type="ECO:0000256" key="7">
    <source>
        <dbReference type="ARBA" id="ARBA00022824"/>
    </source>
</evidence>
<keyword evidence="9" id="KW-0521">NADP</keyword>
<dbReference type="EC" id="1.3.1.93" evidence="4"/>
<organism evidence="17 18">
    <name type="scientific">Coprinopsis marcescibilis</name>
    <name type="common">Agaric fungus</name>
    <name type="synonym">Psathyrella marcescibilis</name>
    <dbReference type="NCBI Taxonomy" id="230819"/>
    <lineage>
        <taxon>Eukaryota</taxon>
        <taxon>Fungi</taxon>
        <taxon>Dikarya</taxon>
        <taxon>Basidiomycota</taxon>
        <taxon>Agaricomycotina</taxon>
        <taxon>Agaricomycetes</taxon>
        <taxon>Agaricomycetidae</taxon>
        <taxon>Agaricales</taxon>
        <taxon>Agaricineae</taxon>
        <taxon>Psathyrellaceae</taxon>
        <taxon>Coprinopsis</taxon>
    </lineage>
</organism>
<dbReference type="EMBL" id="ML210161">
    <property type="protein sequence ID" value="TFK27846.1"/>
    <property type="molecule type" value="Genomic_DNA"/>
</dbReference>
<dbReference type="GO" id="GO:0042761">
    <property type="term" value="P:very long-chain fatty acid biosynthetic process"/>
    <property type="evidence" value="ECO:0007669"/>
    <property type="project" value="TreeGrafter"/>
</dbReference>
<keyword evidence="8" id="KW-0276">Fatty acid metabolism</keyword>
<feature type="transmembrane region" description="Helical" evidence="15">
    <location>
        <begin position="194"/>
        <end position="213"/>
    </location>
</feature>
<evidence type="ECO:0000256" key="11">
    <source>
        <dbReference type="ARBA" id="ARBA00023002"/>
    </source>
</evidence>
<accession>A0A5C3L6U3</accession>
<keyword evidence="18" id="KW-1185">Reference proteome</keyword>
<keyword evidence="13 15" id="KW-0472">Membrane</keyword>
<protein>
    <recommendedName>
        <fullName evidence="4">very-long-chain enoyl-CoA reductase</fullName>
        <ecNumber evidence="4">1.3.1.93</ecNumber>
    </recommendedName>
</protein>
<feature type="transmembrane region" description="Helical" evidence="15">
    <location>
        <begin position="86"/>
        <end position="105"/>
    </location>
</feature>
<dbReference type="InterPro" id="IPR029071">
    <property type="entry name" value="Ubiquitin-like_domsf"/>
</dbReference>
<dbReference type="InterPro" id="IPR001104">
    <property type="entry name" value="3-oxo-5_a-steroid_4-DH_C"/>
</dbReference>
<dbReference type="OrthoDB" id="540503at2759"/>
<gene>
    <name evidence="17" type="ORF">FA15DRAFT_585617</name>
</gene>
<dbReference type="InterPro" id="IPR039357">
    <property type="entry name" value="SRD5A/TECR"/>
</dbReference>
<keyword evidence="7" id="KW-0256">Endoplasmic reticulum</keyword>
<evidence type="ECO:0000256" key="4">
    <source>
        <dbReference type="ARBA" id="ARBA00012530"/>
    </source>
</evidence>
<dbReference type="PROSITE" id="PS50053">
    <property type="entry name" value="UBIQUITIN_2"/>
    <property type="match status" value="1"/>
</dbReference>
<feature type="transmembrane region" description="Helical" evidence="15">
    <location>
        <begin position="234"/>
        <end position="255"/>
    </location>
</feature>
<keyword evidence="10 15" id="KW-1133">Transmembrane helix</keyword>
<dbReference type="SUPFAM" id="SSF54236">
    <property type="entry name" value="Ubiquitin-like"/>
    <property type="match status" value="1"/>
</dbReference>
<evidence type="ECO:0000313" key="17">
    <source>
        <dbReference type="EMBL" id="TFK27846.1"/>
    </source>
</evidence>
<dbReference type="Pfam" id="PF02544">
    <property type="entry name" value="Steroid_dh"/>
    <property type="match status" value="1"/>
</dbReference>
<evidence type="ECO:0000313" key="18">
    <source>
        <dbReference type="Proteomes" id="UP000307440"/>
    </source>
</evidence>
<comment type="similarity">
    <text evidence="3">Belongs to the steroid 5-alpha reductase family.</text>
</comment>
<dbReference type="CDD" id="cd01801">
    <property type="entry name" value="Ubl_TECR_like"/>
    <property type="match status" value="1"/>
</dbReference>
<reference evidence="17 18" key="1">
    <citation type="journal article" date="2019" name="Nat. Ecol. Evol.">
        <title>Megaphylogeny resolves global patterns of mushroom evolution.</title>
        <authorList>
            <person name="Varga T."/>
            <person name="Krizsan K."/>
            <person name="Foldi C."/>
            <person name="Dima B."/>
            <person name="Sanchez-Garcia M."/>
            <person name="Sanchez-Ramirez S."/>
            <person name="Szollosi G.J."/>
            <person name="Szarkandi J.G."/>
            <person name="Papp V."/>
            <person name="Albert L."/>
            <person name="Andreopoulos W."/>
            <person name="Angelini C."/>
            <person name="Antonin V."/>
            <person name="Barry K.W."/>
            <person name="Bougher N.L."/>
            <person name="Buchanan P."/>
            <person name="Buyck B."/>
            <person name="Bense V."/>
            <person name="Catcheside P."/>
            <person name="Chovatia M."/>
            <person name="Cooper J."/>
            <person name="Damon W."/>
            <person name="Desjardin D."/>
            <person name="Finy P."/>
            <person name="Geml J."/>
            <person name="Haridas S."/>
            <person name="Hughes K."/>
            <person name="Justo A."/>
            <person name="Karasinski D."/>
            <person name="Kautmanova I."/>
            <person name="Kiss B."/>
            <person name="Kocsube S."/>
            <person name="Kotiranta H."/>
            <person name="LaButti K.M."/>
            <person name="Lechner B.E."/>
            <person name="Liimatainen K."/>
            <person name="Lipzen A."/>
            <person name="Lukacs Z."/>
            <person name="Mihaltcheva S."/>
            <person name="Morgado L.N."/>
            <person name="Niskanen T."/>
            <person name="Noordeloos M.E."/>
            <person name="Ohm R.A."/>
            <person name="Ortiz-Santana B."/>
            <person name="Ovrebo C."/>
            <person name="Racz N."/>
            <person name="Riley R."/>
            <person name="Savchenko A."/>
            <person name="Shiryaev A."/>
            <person name="Soop K."/>
            <person name="Spirin V."/>
            <person name="Szebenyi C."/>
            <person name="Tomsovsky M."/>
            <person name="Tulloss R.E."/>
            <person name="Uehling J."/>
            <person name="Grigoriev I.V."/>
            <person name="Vagvolgyi C."/>
            <person name="Papp T."/>
            <person name="Martin F.M."/>
            <person name="Miettinen O."/>
            <person name="Hibbett D.S."/>
            <person name="Nagy L.G."/>
        </authorList>
    </citation>
    <scope>NUCLEOTIDE SEQUENCE [LARGE SCALE GENOMIC DNA]</scope>
    <source>
        <strain evidence="17 18">CBS 121175</strain>
    </source>
</reference>
<evidence type="ECO:0000256" key="2">
    <source>
        <dbReference type="ARBA" id="ARBA00005194"/>
    </source>
</evidence>
<dbReference type="PANTHER" id="PTHR10556:SF28">
    <property type="entry name" value="VERY-LONG-CHAIN ENOYL-COA REDUCTASE"/>
    <property type="match status" value="1"/>
</dbReference>
<dbReference type="PANTHER" id="PTHR10556">
    <property type="entry name" value="3-OXO-5-ALPHA-STEROID 4-DEHYDROGENASE"/>
    <property type="match status" value="1"/>
</dbReference>
<evidence type="ECO:0000256" key="12">
    <source>
        <dbReference type="ARBA" id="ARBA00023098"/>
    </source>
</evidence>
<comment type="pathway">
    <text evidence="2">Lipid metabolism; fatty acid biosynthesis.</text>
</comment>
<dbReference type="Gene3D" id="3.10.20.90">
    <property type="entry name" value="Phosphatidylinositol 3-kinase Catalytic Subunit, Chain A, domain 1"/>
    <property type="match status" value="1"/>
</dbReference>
<dbReference type="PROSITE" id="PS50244">
    <property type="entry name" value="S5A_REDUCTASE"/>
    <property type="match status" value="1"/>
</dbReference>
<evidence type="ECO:0000256" key="6">
    <source>
        <dbReference type="ARBA" id="ARBA00022692"/>
    </source>
</evidence>
<dbReference type="Pfam" id="PF21696">
    <property type="entry name" value="TECR_N"/>
    <property type="match status" value="1"/>
</dbReference>
<evidence type="ECO:0000256" key="3">
    <source>
        <dbReference type="ARBA" id="ARBA00007742"/>
    </source>
</evidence>
<evidence type="ECO:0000256" key="5">
    <source>
        <dbReference type="ARBA" id="ARBA00022516"/>
    </source>
</evidence>
<evidence type="ECO:0000259" key="16">
    <source>
        <dbReference type="PROSITE" id="PS50053"/>
    </source>
</evidence>
<dbReference type="InterPro" id="IPR049127">
    <property type="entry name" value="TECR-like_N"/>
</dbReference>
<keyword evidence="5" id="KW-0444">Lipid biosynthesis</keyword>
<evidence type="ECO:0000256" key="8">
    <source>
        <dbReference type="ARBA" id="ARBA00022832"/>
    </source>
</evidence>
<sequence>MVSLTISPASKGSLLKSPLTIDVSADATVLEVKEQIAVKYPKFGVSRQKLSLKGDKKALKDEEKVDSLSGRDLQVKDLGPQMSWRTVFMIEYVGPLIIHPIFYFFPKLIYGKDVEHSALQNYVFAFVMLHFLKRELETVFVHRFSHGTMPFLFVFRNSAYYHICYGLLFAIDIYRPKYSATSPYIVGTYRDNEMVLWIATGFWLYAQVSNFRTHITLRNLRPPGTRVRGLPRGYGFNLVSCPNYFFEIVAWTVLVVLTQSIASYFFIILAIVTLSGWALKRHNNYKKEFGKEYPRHRRALFPFVF</sequence>
<name>A0A5C3L6U3_COPMA</name>
<dbReference type="Proteomes" id="UP000307440">
    <property type="component" value="Unassembled WGS sequence"/>
</dbReference>
<dbReference type="GO" id="GO:0005789">
    <property type="term" value="C:endoplasmic reticulum membrane"/>
    <property type="evidence" value="ECO:0007669"/>
    <property type="project" value="UniProtKB-SubCell"/>
</dbReference>
<dbReference type="GO" id="GO:0102758">
    <property type="term" value="F:very-long-chain enoyl-CoA reductase activity"/>
    <property type="evidence" value="ECO:0007669"/>
    <property type="project" value="UniProtKB-EC"/>
</dbReference>
<evidence type="ECO:0000256" key="1">
    <source>
        <dbReference type="ARBA" id="ARBA00004477"/>
    </source>
</evidence>
<feature type="transmembrane region" description="Helical" evidence="15">
    <location>
        <begin position="153"/>
        <end position="174"/>
    </location>
</feature>
<keyword evidence="11" id="KW-0560">Oxidoreductase</keyword>
<proteinExistence type="inferred from homology"/>
<feature type="domain" description="Ubiquitin-like" evidence="16">
    <location>
        <begin position="2"/>
        <end position="69"/>
    </location>
</feature>
<evidence type="ECO:0000256" key="13">
    <source>
        <dbReference type="ARBA" id="ARBA00023136"/>
    </source>
</evidence>
<dbReference type="STRING" id="230819.A0A5C3L6U3"/>
<keyword evidence="14" id="KW-0275">Fatty acid biosynthesis</keyword>
<evidence type="ECO:0000256" key="15">
    <source>
        <dbReference type="SAM" id="Phobius"/>
    </source>
</evidence>
<dbReference type="AlphaFoldDB" id="A0A5C3L6U3"/>
<evidence type="ECO:0000256" key="10">
    <source>
        <dbReference type="ARBA" id="ARBA00022989"/>
    </source>
</evidence>
<dbReference type="InterPro" id="IPR000626">
    <property type="entry name" value="Ubiquitin-like_dom"/>
</dbReference>
<feature type="transmembrane region" description="Helical" evidence="15">
    <location>
        <begin position="261"/>
        <end position="279"/>
    </location>
</feature>
<evidence type="ECO:0000256" key="14">
    <source>
        <dbReference type="ARBA" id="ARBA00023160"/>
    </source>
</evidence>
<evidence type="ECO:0000256" key="9">
    <source>
        <dbReference type="ARBA" id="ARBA00022857"/>
    </source>
</evidence>
<comment type="subcellular location">
    <subcellularLocation>
        <location evidence="1">Endoplasmic reticulum membrane</location>
        <topology evidence="1">Multi-pass membrane protein</topology>
    </subcellularLocation>
</comment>
<keyword evidence="6 15" id="KW-0812">Transmembrane</keyword>
<keyword evidence="12" id="KW-0443">Lipid metabolism</keyword>